<reference evidence="1" key="2">
    <citation type="submission" date="2023-05" db="EMBL/GenBank/DDBJ databases">
        <authorList>
            <consortium name="Lawrence Berkeley National Laboratory"/>
            <person name="Steindorff A."/>
            <person name="Hensen N."/>
            <person name="Bonometti L."/>
            <person name="Westerberg I."/>
            <person name="Brannstrom I.O."/>
            <person name="Guillou S."/>
            <person name="Cros-Aarteil S."/>
            <person name="Calhoun S."/>
            <person name="Haridas S."/>
            <person name="Kuo A."/>
            <person name="Mondo S."/>
            <person name="Pangilinan J."/>
            <person name="Riley R."/>
            <person name="Labutti K."/>
            <person name="Andreopoulos B."/>
            <person name="Lipzen A."/>
            <person name="Chen C."/>
            <person name="Yanf M."/>
            <person name="Daum C."/>
            <person name="Ng V."/>
            <person name="Clum A."/>
            <person name="Ohm R."/>
            <person name="Martin F."/>
            <person name="Silar P."/>
            <person name="Natvig D."/>
            <person name="Lalanne C."/>
            <person name="Gautier V."/>
            <person name="Ament-Velasquez S.L."/>
            <person name="Kruys A."/>
            <person name="Hutchinson M.I."/>
            <person name="Powell A.J."/>
            <person name="Barry K."/>
            <person name="Miller A.N."/>
            <person name="Grigoriev I.V."/>
            <person name="Debuchy R."/>
            <person name="Gladieux P."/>
            <person name="Thoren M.H."/>
            <person name="Johannesson H."/>
        </authorList>
    </citation>
    <scope>NUCLEOTIDE SEQUENCE</scope>
    <source>
        <strain evidence="1">PSN309</strain>
    </source>
</reference>
<sequence>YFGTSSSFLEFITWYFGGWQKIEEFADMRFADQADDEAHFLGVYDVGRFFSLRQGKGGRNRAEVKPSVTQFIKELHSADGCTEFFHEFLVIIEEEMLIVEEAGTATTRPRVRSCSQTIAAKLEKMGDEQYRRYTGYFTRDAAWRW</sequence>
<dbReference type="Proteomes" id="UP001302126">
    <property type="component" value="Unassembled WGS sequence"/>
</dbReference>
<name>A0AAN6WR98_9PEZI</name>
<comment type="caution">
    <text evidence="1">The sequence shown here is derived from an EMBL/GenBank/DDBJ whole genome shotgun (WGS) entry which is preliminary data.</text>
</comment>
<evidence type="ECO:0000313" key="2">
    <source>
        <dbReference type="Proteomes" id="UP001302126"/>
    </source>
</evidence>
<keyword evidence="2" id="KW-1185">Reference proteome</keyword>
<evidence type="ECO:0000313" key="1">
    <source>
        <dbReference type="EMBL" id="KAK4184952.1"/>
    </source>
</evidence>
<dbReference type="EMBL" id="MU864468">
    <property type="protein sequence ID" value="KAK4184952.1"/>
    <property type="molecule type" value="Genomic_DNA"/>
</dbReference>
<protein>
    <submittedName>
        <fullName evidence="1">Uncharacterized protein</fullName>
    </submittedName>
</protein>
<reference evidence="1" key="1">
    <citation type="journal article" date="2023" name="Mol. Phylogenet. Evol.">
        <title>Genome-scale phylogeny and comparative genomics of the fungal order Sordariales.</title>
        <authorList>
            <person name="Hensen N."/>
            <person name="Bonometti L."/>
            <person name="Westerberg I."/>
            <person name="Brannstrom I.O."/>
            <person name="Guillou S."/>
            <person name="Cros-Aarteil S."/>
            <person name="Calhoun S."/>
            <person name="Haridas S."/>
            <person name="Kuo A."/>
            <person name="Mondo S."/>
            <person name="Pangilinan J."/>
            <person name="Riley R."/>
            <person name="LaButti K."/>
            <person name="Andreopoulos B."/>
            <person name="Lipzen A."/>
            <person name="Chen C."/>
            <person name="Yan M."/>
            <person name="Daum C."/>
            <person name="Ng V."/>
            <person name="Clum A."/>
            <person name="Steindorff A."/>
            <person name="Ohm R.A."/>
            <person name="Martin F."/>
            <person name="Silar P."/>
            <person name="Natvig D.O."/>
            <person name="Lalanne C."/>
            <person name="Gautier V."/>
            <person name="Ament-Velasquez S.L."/>
            <person name="Kruys A."/>
            <person name="Hutchinson M.I."/>
            <person name="Powell A.J."/>
            <person name="Barry K."/>
            <person name="Miller A.N."/>
            <person name="Grigoriev I.V."/>
            <person name="Debuchy R."/>
            <person name="Gladieux P."/>
            <person name="Hiltunen Thoren M."/>
            <person name="Johannesson H."/>
        </authorList>
    </citation>
    <scope>NUCLEOTIDE SEQUENCE</scope>
    <source>
        <strain evidence="1">PSN309</strain>
    </source>
</reference>
<dbReference type="AlphaFoldDB" id="A0AAN6WR98"/>
<gene>
    <name evidence="1" type="ORF">QBC35DRAFT_504866</name>
</gene>
<feature type="non-terminal residue" evidence="1">
    <location>
        <position position="1"/>
    </location>
</feature>
<proteinExistence type="predicted"/>
<organism evidence="1 2">
    <name type="scientific">Podospora australis</name>
    <dbReference type="NCBI Taxonomy" id="1536484"/>
    <lineage>
        <taxon>Eukaryota</taxon>
        <taxon>Fungi</taxon>
        <taxon>Dikarya</taxon>
        <taxon>Ascomycota</taxon>
        <taxon>Pezizomycotina</taxon>
        <taxon>Sordariomycetes</taxon>
        <taxon>Sordariomycetidae</taxon>
        <taxon>Sordariales</taxon>
        <taxon>Podosporaceae</taxon>
        <taxon>Podospora</taxon>
    </lineage>
</organism>
<accession>A0AAN6WR98</accession>